<protein>
    <submittedName>
        <fullName evidence="3">Phospholipase</fullName>
    </submittedName>
</protein>
<evidence type="ECO:0000256" key="2">
    <source>
        <dbReference type="SAM" id="MobiDB-lite"/>
    </source>
</evidence>
<feature type="short sequence motif" description="DGA/G" evidence="1">
    <location>
        <begin position="208"/>
        <end position="210"/>
    </location>
</feature>
<evidence type="ECO:0000313" key="3">
    <source>
        <dbReference type="EMBL" id="OSC35752.1"/>
    </source>
</evidence>
<feature type="region of interest" description="Disordered" evidence="2">
    <location>
        <begin position="353"/>
        <end position="374"/>
    </location>
</feature>
<dbReference type="EMBL" id="NCXO01000002">
    <property type="protein sequence ID" value="OSC35752.1"/>
    <property type="molecule type" value="Genomic_DNA"/>
</dbReference>
<dbReference type="OrthoDB" id="9770965at2"/>
<keyword evidence="1" id="KW-0443">Lipid metabolism</keyword>
<dbReference type="InterPro" id="IPR016035">
    <property type="entry name" value="Acyl_Trfase/lysoPLipase"/>
</dbReference>
<feature type="active site" description="Proton acceptor" evidence="1">
    <location>
        <position position="208"/>
    </location>
</feature>
<feature type="compositionally biased region" description="Pro residues" evidence="2">
    <location>
        <begin position="365"/>
        <end position="374"/>
    </location>
</feature>
<dbReference type="Proteomes" id="UP000193577">
    <property type="component" value="Unassembled WGS sequence"/>
</dbReference>
<organism evidence="3 4">
    <name type="scientific">Mycolicibacillus koreensis</name>
    <dbReference type="NCBI Taxonomy" id="1069220"/>
    <lineage>
        <taxon>Bacteria</taxon>
        <taxon>Bacillati</taxon>
        <taxon>Actinomycetota</taxon>
        <taxon>Actinomycetes</taxon>
        <taxon>Mycobacteriales</taxon>
        <taxon>Mycobacteriaceae</taxon>
        <taxon>Mycolicibacillus</taxon>
    </lineage>
</organism>
<dbReference type="GO" id="GO:0016787">
    <property type="term" value="F:hydrolase activity"/>
    <property type="evidence" value="ECO:0007669"/>
    <property type="project" value="UniProtKB-UniRule"/>
</dbReference>
<dbReference type="SUPFAM" id="SSF52151">
    <property type="entry name" value="FabD/lysophospholipase-like"/>
    <property type="match status" value="1"/>
</dbReference>
<dbReference type="AlphaFoldDB" id="A0A7I7SDR1"/>
<dbReference type="PROSITE" id="PS51635">
    <property type="entry name" value="PNPLA"/>
    <property type="match status" value="1"/>
</dbReference>
<keyword evidence="1" id="KW-0442">Lipid degradation</keyword>
<comment type="caution">
    <text evidence="3">The sequence shown here is derived from an EMBL/GenBank/DDBJ whole genome shotgun (WGS) entry which is preliminary data.</text>
</comment>
<keyword evidence="4" id="KW-1185">Reference proteome</keyword>
<dbReference type="RefSeq" id="WP_084228911.1">
    <property type="nucleotide sequence ID" value="NZ_AP022594.1"/>
</dbReference>
<dbReference type="Gene3D" id="3.40.1090.10">
    <property type="entry name" value="Cytosolic phospholipase A2 catalytic domain"/>
    <property type="match status" value="2"/>
</dbReference>
<comment type="caution">
    <text evidence="1">Lacks conserved residue(s) required for the propagation of feature annotation.</text>
</comment>
<feature type="short sequence motif" description="GXSXG" evidence="1">
    <location>
        <begin position="47"/>
        <end position="51"/>
    </location>
</feature>
<keyword evidence="1" id="KW-0378">Hydrolase</keyword>
<proteinExistence type="predicted"/>
<dbReference type="Pfam" id="PF01734">
    <property type="entry name" value="Patatin"/>
    <property type="match status" value="1"/>
</dbReference>
<dbReference type="PANTHER" id="PTHR46394:SF1">
    <property type="entry name" value="PNPLA DOMAIN-CONTAINING PROTEIN"/>
    <property type="match status" value="1"/>
</dbReference>
<accession>A0A7I7SDR1</accession>
<sequence>MAPAEASAGSPLRADLVLSGSGVRFIGLVGAVVALMEAGYSVERVAGVSGGSVVGTVLAAASVGDQLTPAEIKELALSVPLRRWRDAGPLPLVGQAWGLLRDSALYRGDVAHDWIRGELANLGVRTWGDLRYDGDALLPERRYRAVVNVADVTTGQLVRLPWDYRRVYGLDPDEQSVADAVRASMAVPFFFRPVTLRSVDGRMSTLVDGGVLSNFPVYSFDRRDGRAPLWPTFGITVMPELSAGPGGIEELVPVLKPLRLFDHASLLENLITTILVGHDHAYLTQPWVNVRAIRVNPTDIGVLDFGVSRARLEQLCDNGYAAMQEFLTTWDWPAYLRMFDRSHYVHPEVQPEVHPEVHPETGIPSHPPTTPDGP</sequence>
<dbReference type="CDD" id="cd07207">
    <property type="entry name" value="Pat_ExoU_VipD_like"/>
    <property type="match status" value="1"/>
</dbReference>
<evidence type="ECO:0000313" key="4">
    <source>
        <dbReference type="Proteomes" id="UP000193577"/>
    </source>
</evidence>
<gene>
    <name evidence="3" type="ORF">B8W67_01375</name>
</gene>
<evidence type="ECO:0000256" key="1">
    <source>
        <dbReference type="PROSITE-ProRule" id="PRU01161"/>
    </source>
</evidence>
<name>A0A7I7SDR1_9MYCO</name>
<feature type="active site" description="Nucleophile" evidence="1">
    <location>
        <position position="49"/>
    </location>
</feature>
<dbReference type="GO" id="GO:0016042">
    <property type="term" value="P:lipid catabolic process"/>
    <property type="evidence" value="ECO:0007669"/>
    <property type="project" value="UniProtKB-UniRule"/>
</dbReference>
<dbReference type="InterPro" id="IPR002641">
    <property type="entry name" value="PNPLA_dom"/>
</dbReference>
<dbReference type="InterPro" id="IPR052580">
    <property type="entry name" value="Lipid_Hydrolase"/>
</dbReference>
<dbReference type="PANTHER" id="PTHR46394">
    <property type="entry name" value="ANNEXIN"/>
    <property type="match status" value="1"/>
</dbReference>
<reference evidence="3 4" key="1">
    <citation type="submission" date="2017-04" db="EMBL/GenBank/DDBJ databases">
        <title>The new phylogeny of genus Mycobacterium.</title>
        <authorList>
            <person name="Tortoli E."/>
            <person name="Trovato A."/>
            <person name="Cirillo D.M."/>
        </authorList>
    </citation>
    <scope>NUCLEOTIDE SEQUENCE [LARGE SCALE GENOMIC DNA]</scope>
    <source>
        <strain evidence="3 4">KCTC 19819</strain>
    </source>
</reference>